<keyword evidence="3" id="KW-1185">Reference proteome</keyword>
<protein>
    <submittedName>
        <fullName evidence="2">Uncharacterized protein</fullName>
    </submittedName>
</protein>
<evidence type="ECO:0000313" key="3">
    <source>
        <dbReference type="Proteomes" id="UP000466607"/>
    </source>
</evidence>
<evidence type="ECO:0000256" key="1">
    <source>
        <dbReference type="SAM" id="MobiDB-lite"/>
    </source>
</evidence>
<evidence type="ECO:0000313" key="2">
    <source>
        <dbReference type="EMBL" id="BBY15879.1"/>
    </source>
</evidence>
<organism evidence="2 3">
    <name type="scientific">Mycolicibacterium litorale</name>
    <dbReference type="NCBI Taxonomy" id="758802"/>
    <lineage>
        <taxon>Bacteria</taxon>
        <taxon>Bacillati</taxon>
        <taxon>Actinomycetota</taxon>
        <taxon>Actinomycetes</taxon>
        <taxon>Mycobacteriales</taxon>
        <taxon>Mycobacteriaceae</taxon>
        <taxon>Mycolicibacterium</taxon>
    </lineage>
</organism>
<dbReference type="Proteomes" id="UP000466607">
    <property type="component" value="Chromosome"/>
</dbReference>
<proteinExistence type="predicted"/>
<dbReference type="AlphaFoldDB" id="A0AAD1II54"/>
<gene>
    <name evidence="2" type="ORF">MLIT_14710</name>
</gene>
<accession>A0AAD1II54</accession>
<name>A0AAD1II54_9MYCO</name>
<feature type="region of interest" description="Disordered" evidence="1">
    <location>
        <begin position="74"/>
        <end position="95"/>
    </location>
</feature>
<sequence>MTEESISGERTEYAAAPVDVDGVSADSDLLLPTTPHYAGRIPDISVIPLVHGGFGGCRPSDYLIAPAVSGSRILPQGNSHGDRGAGLEASGHVRRSTKMPVVSEMYNATVTRCATLADQGGMS</sequence>
<dbReference type="EMBL" id="AP022586">
    <property type="protein sequence ID" value="BBY15879.1"/>
    <property type="molecule type" value="Genomic_DNA"/>
</dbReference>
<reference evidence="2 3" key="1">
    <citation type="journal article" date="2019" name="Emerg. Microbes Infect.">
        <title>Comprehensive subspecies identification of 175 nontuberculous mycobacteria species based on 7547 genomic profiles.</title>
        <authorList>
            <person name="Matsumoto Y."/>
            <person name="Kinjo T."/>
            <person name="Motooka D."/>
            <person name="Nabeya D."/>
            <person name="Jung N."/>
            <person name="Uechi K."/>
            <person name="Horii T."/>
            <person name="Iida T."/>
            <person name="Fujita J."/>
            <person name="Nakamura S."/>
        </authorList>
    </citation>
    <scope>NUCLEOTIDE SEQUENCE [LARGE SCALE GENOMIC DNA]</scope>
    <source>
        <strain evidence="2 3">JCM 17423</strain>
    </source>
</reference>